<dbReference type="PANTHER" id="PTHR40278">
    <property type="entry name" value="DNA UTILIZATION PROTEIN HOFN"/>
    <property type="match status" value="1"/>
</dbReference>
<feature type="region of interest" description="Disordered" evidence="1">
    <location>
        <begin position="138"/>
        <end position="182"/>
    </location>
</feature>
<keyword evidence="4" id="KW-1185">Reference proteome</keyword>
<dbReference type="RefSeq" id="WP_096828877.1">
    <property type="nucleotide sequence ID" value="NZ_NXIB02000079.1"/>
</dbReference>
<feature type="compositionally biased region" description="Pro residues" evidence="1">
    <location>
        <begin position="164"/>
        <end position="182"/>
    </location>
</feature>
<name>A0A2G4EZ08_9CYAN</name>
<gene>
    <name evidence="3" type="ORF">CP500_014295</name>
</gene>
<dbReference type="InterPro" id="IPR052534">
    <property type="entry name" value="Extracell_DNA_Util/SecSys_Comp"/>
</dbReference>
<feature type="transmembrane region" description="Helical" evidence="2">
    <location>
        <begin position="36"/>
        <end position="58"/>
    </location>
</feature>
<evidence type="ECO:0000313" key="3">
    <source>
        <dbReference type="EMBL" id="PHX54752.1"/>
    </source>
</evidence>
<keyword evidence="2" id="KW-1133">Transmembrane helix</keyword>
<keyword evidence="2" id="KW-0472">Membrane</keyword>
<dbReference type="OrthoDB" id="422602at2"/>
<dbReference type="AlphaFoldDB" id="A0A2G4EZ08"/>
<comment type="caution">
    <text evidence="3">The sequence shown here is derived from an EMBL/GenBank/DDBJ whole genome shotgun (WGS) entry which is preliminary data.</text>
</comment>
<dbReference type="Proteomes" id="UP000226442">
    <property type="component" value="Unassembled WGS sequence"/>
</dbReference>
<evidence type="ECO:0000256" key="2">
    <source>
        <dbReference type="SAM" id="Phobius"/>
    </source>
</evidence>
<accession>A0A2G4EZ08</accession>
<evidence type="ECO:0000313" key="4">
    <source>
        <dbReference type="Proteomes" id="UP000226442"/>
    </source>
</evidence>
<proteinExistence type="predicted"/>
<dbReference type="PANTHER" id="PTHR40278:SF1">
    <property type="entry name" value="DNA UTILIZATION PROTEIN HOFN"/>
    <property type="match status" value="1"/>
</dbReference>
<protein>
    <submittedName>
        <fullName evidence="3">Fimbrial assembly protein</fullName>
    </submittedName>
</protein>
<dbReference type="InterPro" id="IPR007813">
    <property type="entry name" value="PilN"/>
</dbReference>
<organism evidence="3 4">
    <name type="scientific">Tychonema bourrellyi FEM_GT703</name>
    <dbReference type="NCBI Taxonomy" id="2040638"/>
    <lineage>
        <taxon>Bacteria</taxon>
        <taxon>Bacillati</taxon>
        <taxon>Cyanobacteriota</taxon>
        <taxon>Cyanophyceae</taxon>
        <taxon>Oscillatoriophycideae</taxon>
        <taxon>Oscillatoriales</taxon>
        <taxon>Microcoleaceae</taxon>
        <taxon>Tychonema</taxon>
    </lineage>
</organism>
<sequence>MYSLDINFLRDRPEYKQDEPAKVSTKKGSGSVKDQLPLIGALIFALGINVVVMGAWWWSTNENNKLTTVQTTLDQEVTKLNTEASAVKAINTETDKVTAEYQALAGVFDQIKPWSAMLQDLSSRTPAGVKIAKIEQIDPSPSPIAAPPPPPPPTPAATASPSPGASPSPPASPTPAAVPTPVAPPQAAKIVISGVASTFDQVNDFMLLVQRSPFFLNTDTRLVAATLKDNPAQVQVRNQSALGTVEIPKLRQVVEYKIETSLSPTVASELLPELRSKQADGLAIRIETLQEKGVLETPKGEQKGEVKKL</sequence>
<dbReference type="EMBL" id="NXIB02000079">
    <property type="protein sequence ID" value="PHX54752.1"/>
    <property type="molecule type" value="Genomic_DNA"/>
</dbReference>
<reference evidence="3" key="1">
    <citation type="submission" date="2017-10" db="EMBL/GenBank/DDBJ databases">
        <title>Draft genome sequence of the planktic cyanobacteria Tychonema bourrellyi isolated from alpine lentic freshwater.</title>
        <authorList>
            <person name="Tett A."/>
            <person name="Armanini F."/>
            <person name="Asnicar F."/>
            <person name="Boscaini A."/>
            <person name="Pasolli E."/>
            <person name="Zolfo M."/>
            <person name="Donati C."/>
            <person name="Salmaso N."/>
            <person name="Segata N."/>
        </authorList>
    </citation>
    <scope>NUCLEOTIDE SEQUENCE</scope>
    <source>
        <strain evidence="3">FEM_GT703</strain>
    </source>
</reference>
<feature type="compositionally biased region" description="Pro residues" evidence="1">
    <location>
        <begin position="140"/>
        <end position="155"/>
    </location>
</feature>
<keyword evidence="2" id="KW-0812">Transmembrane</keyword>
<evidence type="ECO:0000256" key="1">
    <source>
        <dbReference type="SAM" id="MobiDB-lite"/>
    </source>
</evidence>
<dbReference type="Pfam" id="PF05137">
    <property type="entry name" value="PilN"/>
    <property type="match status" value="1"/>
</dbReference>